<accession>A0A932CLW3</accession>
<dbReference type="InterPro" id="IPR033753">
    <property type="entry name" value="GCV_H/Fam206"/>
</dbReference>
<dbReference type="InterPro" id="IPR017453">
    <property type="entry name" value="GCV_H_sub"/>
</dbReference>
<reference evidence="7" key="1">
    <citation type="submission" date="2020-07" db="EMBL/GenBank/DDBJ databases">
        <title>Huge and variable diversity of episymbiotic CPR bacteria and DPANN archaea in groundwater ecosystems.</title>
        <authorList>
            <person name="He C.Y."/>
            <person name="Keren R."/>
            <person name="Whittaker M."/>
            <person name="Farag I.F."/>
            <person name="Doudna J."/>
            <person name="Cate J.H.D."/>
            <person name="Banfield J.F."/>
        </authorList>
    </citation>
    <scope>NUCLEOTIDE SEQUENCE</scope>
    <source>
        <strain evidence="7">NC_groundwater_672_Ag_B-0.1um_62_36</strain>
    </source>
</reference>
<organism evidence="7 8">
    <name type="scientific">Tectimicrobiota bacterium</name>
    <dbReference type="NCBI Taxonomy" id="2528274"/>
    <lineage>
        <taxon>Bacteria</taxon>
        <taxon>Pseudomonadati</taxon>
        <taxon>Nitrospinota/Tectimicrobiota group</taxon>
        <taxon>Candidatus Tectimicrobiota</taxon>
    </lineage>
</organism>
<dbReference type="PANTHER" id="PTHR11715">
    <property type="entry name" value="GLYCINE CLEAVAGE SYSTEM H PROTEIN"/>
    <property type="match status" value="1"/>
</dbReference>
<evidence type="ECO:0000256" key="2">
    <source>
        <dbReference type="ARBA" id="ARBA00022823"/>
    </source>
</evidence>
<dbReference type="SUPFAM" id="SSF51230">
    <property type="entry name" value="Single hybrid motif"/>
    <property type="match status" value="1"/>
</dbReference>
<comment type="cofactor">
    <cofactor evidence="3">
        <name>(R)-lipoate</name>
        <dbReference type="ChEBI" id="CHEBI:83088"/>
    </cofactor>
    <text evidence="3">Binds 1 lipoyl cofactor covalently.</text>
</comment>
<feature type="domain" description="Lipoyl-binding" evidence="6">
    <location>
        <begin position="22"/>
        <end position="104"/>
    </location>
</feature>
<gene>
    <name evidence="3 7" type="primary">gcvH</name>
    <name evidence="7" type="ORF">HYY20_01765</name>
</gene>
<evidence type="ECO:0000313" key="8">
    <source>
        <dbReference type="Proteomes" id="UP000769766"/>
    </source>
</evidence>
<comment type="subunit">
    <text evidence="3">The glycine cleavage system is composed of four proteins: P, T, L and H.</text>
</comment>
<keyword evidence="2 3" id="KW-0450">Lipoyl</keyword>
<feature type="compositionally biased region" description="Acidic residues" evidence="5">
    <location>
        <begin position="132"/>
        <end position="152"/>
    </location>
</feature>
<dbReference type="GO" id="GO:0019464">
    <property type="term" value="P:glycine decarboxylation via glycine cleavage system"/>
    <property type="evidence" value="ECO:0007669"/>
    <property type="project" value="UniProtKB-UniRule"/>
</dbReference>
<sequence>MYIPEDLKYTREHDWARIEGNRVVVGITDYAQEELGDIVYVELPEVGSEVEHMEPFGTIESVKAVSDLFSPVSGEVVEINETLESEPELVNSDPYGEGWMLVVEMSDASELDSLMSAAEYAAYIEKERAKEEDEEEDEEEEEEDEEDEEEEF</sequence>
<evidence type="ECO:0000256" key="1">
    <source>
        <dbReference type="ARBA" id="ARBA00009249"/>
    </source>
</evidence>
<dbReference type="GO" id="GO:0009249">
    <property type="term" value="P:protein lipoylation"/>
    <property type="evidence" value="ECO:0007669"/>
    <property type="project" value="TreeGrafter"/>
</dbReference>
<dbReference type="NCBIfam" id="TIGR00527">
    <property type="entry name" value="gcvH"/>
    <property type="match status" value="1"/>
</dbReference>
<dbReference type="PANTHER" id="PTHR11715:SF3">
    <property type="entry name" value="GLYCINE CLEAVAGE SYSTEM H PROTEIN-RELATED"/>
    <property type="match status" value="1"/>
</dbReference>
<comment type="function">
    <text evidence="3">The glycine cleavage system catalyzes the degradation of glycine. The H protein shuttles the methylamine group of glycine from the P protein to the T protein.</text>
</comment>
<dbReference type="PROSITE" id="PS50968">
    <property type="entry name" value="BIOTINYL_LIPOYL"/>
    <property type="match status" value="1"/>
</dbReference>
<evidence type="ECO:0000256" key="3">
    <source>
        <dbReference type="HAMAP-Rule" id="MF_00272"/>
    </source>
</evidence>
<feature type="modified residue" description="N6-lipoyllysine" evidence="3 4">
    <location>
        <position position="63"/>
    </location>
</feature>
<dbReference type="InterPro" id="IPR003016">
    <property type="entry name" value="2-oxoA_DH_lipoyl-BS"/>
</dbReference>
<dbReference type="EMBL" id="JACPRF010000052">
    <property type="protein sequence ID" value="MBI2875589.1"/>
    <property type="molecule type" value="Genomic_DNA"/>
</dbReference>
<proteinExistence type="inferred from homology"/>
<dbReference type="AlphaFoldDB" id="A0A932CLW3"/>
<dbReference type="InterPro" id="IPR000089">
    <property type="entry name" value="Biotin_lipoyl"/>
</dbReference>
<dbReference type="HAMAP" id="MF_00272">
    <property type="entry name" value="GcvH"/>
    <property type="match status" value="1"/>
</dbReference>
<feature type="region of interest" description="Disordered" evidence="5">
    <location>
        <begin position="125"/>
        <end position="152"/>
    </location>
</feature>
<evidence type="ECO:0000259" key="6">
    <source>
        <dbReference type="PROSITE" id="PS50968"/>
    </source>
</evidence>
<dbReference type="InterPro" id="IPR002930">
    <property type="entry name" value="GCV_H"/>
</dbReference>
<dbReference type="Proteomes" id="UP000769766">
    <property type="component" value="Unassembled WGS sequence"/>
</dbReference>
<evidence type="ECO:0000313" key="7">
    <source>
        <dbReference type="EMBL" id="MBI2875589.1"/>
    </source>
</evidence>
<comment type="similarity">
    <text evidence="1 3">Belongs to the GcvH family.</text>
</comment>
<dbReference type="Pfam" id="PF01597">
    <property type="entry name" value="GCV_H"/>
    <property type="match status" value="1"/>
</dbReference>
<dbReference type="NCBIfam" id="NF002270">
    <property type="entry name" value="PRK01202.1"/>
    <property type="match status" value="1"/>
</dbReference>
<evidence type="ECO:0000256" key="4">
    <source>
        <dbReference type="PIRSR" id="PIRSR617453-50"/>
    </source>
</evidence>
<dbReference type="GO" id="GO:0005829">
    <property type="term" value="C:cytosol"/>
    <property type="evidence" value="ECO:0007669"/>
    <property type="project" value="TreeGrafter"/>
</dbReference>
<dbReference type="InterPro" id="IPR011053">
    <property type="entry name" value="Single_hybrid_motif"/>
</dbReference>
<dbReference type="GO" id="GO:0005960">
    <property type="term" value="C:glycine cleavage complex"/>
    <property type="evidence" value="ECO:0007669"/>
    <property type="project" value="InterPro"/>
</dbReference>
<protein>
    <recommendedName>
        <fullName evidence="3">Glycine cleavage system H protein</fullName>
    </recommendedName>
</protein>
<name>A0A932CLW3_UNCTE</name>
<evidence type="ECO:0000256" key="5">
    <source>
        <dbReference type="SAM" id="MobiDB-lite"/>
    </source>
</evidence>
<comment type="caution">
    <text evidence="7">The sequence shown here is derived from an EMBL/GenBank/DDBJ whole genome shotgun (WGS) entry which is preliminary data.</text>
</comment>
<dbReference type="PROSITE" id="PS00189">
    <property type="entry name" value="LIPOYL"/>
    <property type="match status" value="1"/>
</dbReference>
<dbReference type="CDD" id="cd06848">
    <property type="entry name" value="GCS_H"/>
    <property type="match status" value="1"/>
</dbReference>
<dbReference type="Gene3D" id="2.40.50.100">
    <property type="match status" value="1"/>
</dbReference>